<sequence length="40" mass="4287">MIAGGLAHLRAAQGTKFYCLRGAAIRRGDCETDAPFGFML</sequence>
<proteinExistence type="predicted"/>
<reference evidence="1 2" key="1">
    <citation type="submission" date="2006-01" db="EMBL/GenBank/DDBJ databases">
        <authorList>
            <person name="Hagstrom A."/>
            <person name="Ferriera S."/>
            <person name="Johnson J."/>
            <person name="Kravitz S."/>
            <person name="Halpern A."/>
            <person name="Remington K."/>
            <person name="Beeson K."/>
            <person name="Tran B."/>
            <person name="Rogers Y.-H."/>
            <person name="Friedman R."/>
            <person name="Venter J.C."/>
        </authorList>
    </citation>
    <scope>NUCLEOTIDE SEQUENCE [LARGE SCALE GENOMIC DNA]</scope>
    <source>
        <strain evidence="1 2">SKA53</strain>
    </source>
</reference>
<evidence type="ECO:0000313" key="2">
    <source>
        <dbReference type="Proteomes" id="UP000004507"/>
    </source>
</evidence>
<keyword evidence="2" id="KW-1185">Reference proteome</keyword>
<evidence type="ECO:0000313" key="1">
    <source>
        <dbReference type="EMBL" id="EAQ06397.1"/>
    </source>
</evidence>
<dbReference type="AlphaFoldDB" id="A3V673"/>
<dbReference type="Proteomes" id="UP000004507">
    <property type="component" value="Unassembled WGS sequence"/>
</dbReference>
<accession>A3V673</accession>
<dbReference type="HOGENOM" id="CLU_3292026_0_0_5"/>
<organism evidence="1 2">
    <name type="scientific">Yoonia vestfoldensis SKA53</name>
    <dbReference type="NCBI Taxonomy" id="314232"/>
    <lineage>
        <taxon>Bacteria</taxon>
        <taxon>Pseudomonadati</taxon>
        <taxon>Pseudomonadota</taxon>
        <taxon>Alphaproteobacteria</taxon>
        <taxon>Rhodobacterales</taxon>
        <taxon>Paracoccaceae</taxon>
        <taxon>Yoonia</taxon>
    </lineage>
</organism>
<gene>
    <name evidence="1" type="ORF">SKA53_04898</name>
</gene>
<name>A3V673_9RHOB</name>
<comment type="caution">
    <text evidence="1">The sequence shown here is derived from an EMBL/GenBank/DDBJ whole genome shotgun (WGS) entry which is preliminary data.</text>
</comment>
<dbReference type="EMBL" id="AAMS01000005">
    <property type="protein sequence ID" value="EAQ06397.1"/>
    <property type="molecule type" value="Genomic_DNA"/>
</dbReference>
<protein>
    <submittedName>
        <fullName evidence="1">Uncharacterized protein</fullName>
    </submittedName>
</protein>